<reference evidence="10" key="2">
    <citation type="submission" date="2020-09" db="EMBL/GenBank/DDBJ databases">
        <authorList>
            <person name="Sun Q."/>
            <person name="Zhou Y."/>
        </authorList>
    </citation>
    <scope>NUCLEOTIDE SEQUENCE</scope>
    <source>
        <strain evidence="10">CGMCC 1.15425</strain>
    </source>
</reference>
<keyword evidence="7" id="KW-1133">Transmembrane helix</keyword>
<dbReference type="InterPro" id="IPR003594">
    <property type="entry name" value="HATPase_dom"/>
</dbReference>
<dbReference type="SUPFAM" id="SSF47384">
    <property type="entry name" value="Homodimeric domain of signal transducing histidine kinase"/>
    <property type="match status" value="1"/>
</dbReference>
<reference evidence="10" key="1">
    <citation type="journal article" date="2014" name="Int. J. Syst. Evol. Microbiol.">
        <title>Complete genome sequence of Corynebacterium casei LMG S-19264T (=DSM 44701T), isolated from a smear-ripened cheese.</title>
        <authorList>
            <consortium name="US DOE Joint Genome Institute (JGI-PGF)"/>
            <person name="Walter F."/>
            <person name="Albersmeier A."/>
            <person name="Kalinowski J."/>
            <person name="Ruckert C."/>
        </authorList>
    </citation>
    <scope>NUCLEOTIDE SEQUENCE</scope>
    <source>
        <strain evidence="10">CGMCC 1.15425</strain>
    </source>
</reference>
<dbReference type="GO" id="GO:0005886">
    <property type="term" value="C:plasma membrane"/>
    <property type="evidence" value="ECO:0007669"/>
    <property type="project" value="TreeGrafter"/>
</dbReference>
<dbReference type="Pfam" id="PF00989">
    <property type="entry name" value="PAS"/>
    <property type="match status" value="1"/>
</dbReference>
<dbReference type="PANTHER" id="PTHR43047:SF72">
    <property type="entry name" value="OSMOSENSING HISTIDINE PROTEIN KINASE SLN1"/>
    <property type="match status" value="1"/>
</dbReference>
<dbReference type="InterPro" id="IPR000014">
    <property type="entry name" value="PAS"/>
</dbReference>
<dbReference type="OrthoDB" id="9792854at2"/>
<dbReference type="PROSITE" id="PS50112">
    <property type="entry name" value="PAS"/>
    <property type="match status" value="1"/>
</dbReference>
<dbReference type="InterPro" id="IPR036097">
    <property type="entry name" value="HisK_dim/P_sf"/>
</dbReference>
<dbReference type="CDD" id="cd00082">
    <property type="entry name" value="HisKA"/>
    <property type="match status" value="1"/>
</dbReference>
<dbReference type="PANTHER" id="PTHR43047">
    <property type="entry name" value="TWO-COMPONENT HISTIDINE PROTEIN KINASE"/>
    <property type="match status" value="1"/>
</dbReference>
<feature type="transmembrane region" description="Helical" evidence="7">
    <location>
        <begin position="60"/>
        <end position="79"/>
    </location>
</feature>
<dbReference type="RefSeq" id="WP_068809936.1">
    <property type="nucleotide sequence ID" value="NZ_BMIY01000003.1"/>
</dbReference>
<dbReference type="SMART" id="SM00387">
    <property type="entry name" value="HATPase_c"/>
    <property type="match status" value="1"/>
</dbReference>
<evidence type="ECO:0000256" key="4">
    <source>
        <dbReference type="ARBA" id="ARBA00022679"/>
    </source>
</evidence>
<evidence type="ECO:0000256" key="5">
    <source>
        <dbReference type="ARBA" id="ARBA00022777"/>
    </source>
</evidence>
<dbReference type="Pfam" id="PF00512">
    <property type="entry name" value="HisKA"/>
    <property type="match status" value="1"/>
</dbReference>
<dbReference type="Proteomes" id="UP000627715">
    <property type="component" value="Unassembled WGS sequence"/>
</dbReference>
<dbReference type="PRINTS" id="PR00344">
    <property type="entry name" value="BCTRLSENSOR"/>
</dbReference>
<evidence type="ECO:0000256" key="2">
    <source>
        <dbReference type="ARBA" id="ARBA00012438"/>
    </source>
</evidence>
<evidence type="ECO:0000256" key="7">
    <source>
        <dbReference type="SAM" id="Phobius"/>
    </source>
</evidence>
<dbReference type="SUPFAM" id="SSF55874">
    <property type="entry name" value="ATPase domain of HSP90 chaperone/DNA topoisomerase II/histidine kinase"/>
    <property type="match status" value="1"/>
</dbReference>
<dbReference type="InterPro" id="IPR003661">
    <property type="entry name" value="HisK_dim/P_dom"/>
</dbReference>
<dbReference type="GO" id="GO:0006355">
    <property type="term" value="P:regulation of DNA-templated transcription"/>
    <property type="evidence" value="ECO:0007669"/>
    <property type="project" value="InterPro"/>
</dbReference>
<sequence length="483" mass="53235">MGRHLSKKSQKVDSPIIQFGARSIIIASIYAVISGLWIFLSDRLLFAIVRDADVVAQLSVVKGIFFVSVTSLLLLVMMWRGFGKLDKAVKALQQSDTELKRSRAQLSAVIQSARNAILTLNDHGDILSMNPAAESMFVLNSLDSLGRSVNDLLVEPLNLDQSDILQVMGKRSDGVFFPAELSLAPVHWEGAVMYVVIIRDVSDWQEQQRKLTELNEALETRVSERTSALEKALIDAESADRAKSTFMATMSHELKTPLNAIIGYTSILLQGMSGPITDVQKEQLSLVKSSSNHLLELINDILELSRIQAGESRVDREAFSLNASVSRVVDLMQPIAQRKGIHLRLLNDSQQGRMLSNKCRLEQILLNLINNAIKFTYEGEVTVVVEDAGTNRGNNTPAGEVTDVIRIRVQDTGIGIREQDMSKLFVPFSQIDSGLDRDHDGSGLGLSICLGLAQILGGEIKAKSEWQKGSEFIVTLPTIMPEQ</sequence>
<comment type="caution">
    <text evidence="10">The sequence shown here is derived from an EMBL/GenBank/DDBJ whole genome shotgun (WGS) entry which is preliminary data.</text>
</comment>
<dbReference type="PROSITE" id="PS50109">
    <property type="entry name" value="HIS_KIN"/>
    <property type="match status" value="1"/>
</dbReference>
<dbReference type="EMBL" id="BMIY01000003">
    <property type="protein sequence ID" value="GGG53534.1"/>
    <property type="molecule type" value="Genomic_DNA"/>
</dbReference>
<gene>
    <name evidence="10" type="ORF">GCM10011403_08380</name>
</gene>
<evidence type="ECO:0000259" key="8">
    <source>
        <dbReference type="PROSITE" id="PS50109"/>
    </source>
</evidence>
<dbReference type="NCBIfam" id="TIGR00229">
    <property type="entry name" value="sensory_box"/>
    <property type="match status" value="1"/>
</dbReference>
<evidence type="ECO:0000259" key="9">
    <source>
        <dbReference type="PROSITE" id="PS50112"/>
    </source>
</evidence>
<dbReference type="GO" id="GO:0000155">
    <property type="term" value="F:phosphorelay sensor kinase activity"/>
    <property type="evidence" value="ECO:0007669"/>
    <property type="project" value="InterPro"/>
</dbReference>
<dbReference type="Pfam" id="PF02518">
    <property type="entry name" value="HATPase_c"/>
    <property type="match status" value="1"/>
</dbReference>
<evidence type="ECO:0000256" key="6">
    <source>
        <dbReference type="ARBA" id="ARBA00023012"/>
    </source>
</evidence>
<keyword evidence="4" id="KW-0808">Transferase</keyword>
<dbReference type="Gene3D" id="3.30.450.20">
    <property type="entry name" value="PAS domain"/>
    <property type="match status" value="1"/>
</dbReference>
<feature type="transmembrane region" description="Helical" evidence="7">
    <location>
        <begin position="21"/>
        <end position="40"/>
    </location>
</feature>
<dbReference type="SUPFAM" id="SSF55785">
    <property type="entry name" value="PYP-like sensor domain (PAS domain)"/>
    <property type="match status" value="1"/>
</dbReference>
<dbReference type="GO" id="GO:0009927">
    <property type="term" value="F:histidine phosphotransfer kinase activity"/>
    <property type="evidence" value="ECO:0007669"/>
    <property type="project" value="TreeGrafter"/>
</dbReference>
<feature type="domain" description="Histidine kinase" evidence="8">
    <location>
        <begin position="249"/>
        <end position="480"/>
    </location>
</feature>
<keyword evidence="6" id="KW-0902">Two-component regulatory system</keyword>
<name>A0A917GQ28_9GAMM</name>
<evidence type="ECO:0000256" key="1">
    <source>
        <dbReference type="ARBA" id="ARBA00000085"/>
    </source>
</evidence>
<dbReference type="Gene3D" id="1.10.287.130">
    <property type="match status" value="1"/>
</dbReference>
<keyword evidence="11" id="KW-1185">Reference proteome</keyword>
<dbReference type="InterPro" id="IPR035965">
    <property type="entry name" value="PAS-like_dom_sf"/>
</dbReference>
<keyword evidence="5" id="KW-0418">Kinase</keyword>
<dbReference type="SMART" id="SM00388">
    <property type="entry name" value="HisKA"/>
    <property type="match status" value="1"/>
</dbReference>
<dbReference type="InterPro" id="IPR036890">
    <property type="entry name" value="HATPase_C_sf"/>
</dbReference>
<dbReference type="FunFam" id="3.30.565.10:FF:000010">
    <property type="entry name" value="Sensor histidine kinase RcsC"/>
    <property type="match status" value="1"/>
</dbReference>
<evidence type="ECO:0000313" key="11">
    <source>
        <dbReference type="Proteomes" id="UP000627715"/>
    </source>
</evidence>
<keyword evidence="7" id="KW-0472">Membrane</keyword>
<evidence type="ECO:0000313" key="10">
    <source>
        <dbReference type="EMBL" id="GGG53534.1"/>
    </source>
</evidence>
<dbReference type="InterPro" id="IPR004358">
    <property type="entry name" value="Sig_transdc_His_kin-like_C"/>
</dbReference>
<keyword evidence="3" id="KW-0597">Phosphoprotein</keyword>
<dbReference type="InterPro" id="IPR005467">
    <property type="entry name" value="His_kinase_dom"/>
</dbReference>
<feature type="domain" description="PAS" evidence="9">
    <location>
        <begin position="102"/>
        <end position="156"/>
    </location>
</feature>
<dbReference type="InterPro" id="IPR013767">
    <property type="entry name" value="PAS_fold"/>
</dbReference>
<accession>A0A917GQ28</accession>
<dbReference type="SMART" id="SM00091">
    <property type="entry name" value="PAS"/>
    <property type="match status" value="1"/>
</dbReference>
<proteinExistence type="predicted"/>
<dbReference type="CDD" id="cd00130">
    <property type="entry name" value="PAS"/>
    <property type="match status" value="1"/>
</dbReference>
<dbReference type="Gene3D" id="3.30.565.10">
    <property type="entry name" value="Histidine kinase-like ATPase, C-terminal domain"/>
    <property type="match status" value="1"/>
</dbReference>
<dbReference type="AlphaFoldDB" id="A0A917GQ28"/>
<dbReference type="EC" id="2.7.13.3" evidence="2"/>
<dbReference type="CDD" id="cd16922">
    <property type="entry name" value="HATPase_EvgS-ArcB-TorS-like"/>
    <property type="match status" value="1"/>
</dbReference>
<organism evidence="10 11">
    <name type="scientific">Pseudohongiella nitratireducens</name>
    <dbReference type="NCBI Taxonomy" id="1768907"/>
    <lineage>
        <taxon>Bacteria</taxon>
        <taxon>Pseudomonadati</taxon>
        <taxon>Pseudomonadota</taxon>
        <taxon>Gammaproteobacteria</taxon>
        <taxon>Pseudomonadales</taxon>
        <taxon>Pseudohongiellaceae</taxon>
        <taxon>Pseudohongiella</taxon>
    </lineage>
</organism>
<comment type="catalytic activity">
    <reaction evidence="1">
        <text>ATP + protein L-histidine = ADP + protein N-phospho-L-histidine.</text>
        <dbReference type="EC" id="2.7.13.3"/>
    </reaction>
</comment>
<keyword evidence="7" id="KW-0812">Transmembrane</keyword>
<protein>
    <recommendedName>
        <fullName evidence="2">histidine kinase</fullName>
        <ecNumber evidence="2">2.7.13.3</ecNumber>
    </recommendedName>
</protein>
<evidence type="ECO:0000256" key="3">
    <source>
        <dbReference type="ARBA" id="ARBA00022553"/>
    </source>
</evidence>